<dbReference type="FunFam" id="3.30.2350.10:FF:000011">
    <property type="entry name" value="tRNA pseudouridine synthase B"/>
    <property type="match status" value="1"/>
</dbReference>
<evidence type="ECO:0000256" key="4">
    <source>
        <dbReference type="ARBA" id="ARBA00023235"/>
    </source>
</evidence>
<evidence type="ECO:0000313" key="8">
    <source>
        <dbReference type="EMBL" id="GHC09124.1"/>
    </source>
</evidence>
<reference evidence="8" key="1">
    <citation type="journal article" date="2014" name="Int. J. Syst. Evol. Microbiol.">
        <title>Complete genome sequence of Corynebacterium casei LMG S-19264T (=DSM 44701T), isolated from a smear-ripened cheese.</title>
        <authorList>
            <consortium name="US DOE Joint Genome Institute (JGI-PGF)"/>
            <person name="Walter F."/>
            <person name="Albersmeier A."/>
            <person name="Kalinowski J."/>
            <person name="Ruckert C."/>
        </authorList>
    </citation>
    <scope>NUCLEOTIDE SEQUENCE</scope>
    <source>
        <strain evidence="8">KCTC 12870</strain>
    </source>
</reference>
<dbReference type="GO" id="GO:0160148">
    <property type="term" value="F:tRNA pseudouridine(55) synthase activity"/>
    <property type="evidence" value="ECO:0007669"/>
    <property type="project" value="UniProtKB-EC"/>
</dbReference>
<dbReference type="AlphaFoldDB" id="A0A8J3DJS3"/>
<proteinExistence type="inferred from homology"/>
<evidence type="ECO:0000259" key="7">
    <source>
        <dbReference type="Pfam" id="PF16198"/>
    </source>
</evidence>
<accession>A0A8J3DJS3</accession>
<evidence type="ECO:0000256" key="1">
    <source>
        <dbReference type="ARBA" id="ARBA00000385"/>
    </source>
</evidence>
<dbReference type="CDD" id="cd02573">
    <property type="entry name" value="PseudoU_synth_EcTruB"/>
    <property type="match status" value="1"/>
</dbReference>
<dbReference type="InterPro" id="IPR014780">
    <property type="entry name" value="tRNA_psdUridine_synth_TruB"/>
</dbReference>
<feature type="active site" description="Nucleophile" evidence="5">
    <location>
        <position position="66"/>
    </location>
</feature>
<evidence type="ECO:0000313" key="9">
    <source>
        <dbReference type="Proteomes" id="UP000642829"/>
    </source>
</evidence>
<gene>
    <name evidence="5" type="primary">truB</name>
    <name evidence="8" type="ORF">GCM10007047_28000</name>
</gene>
<reference evidence="8" key="2">
    <citation type="submission" date="2020-09" db="EMBL/GenBank/DDBJ databases">
        <authorList>
            <person name="Sun Q."/>
            <person name="Kim S."/>
        </authorList>
    </citation>
    <scope>NUCLEOTIDE SEQUENCE</scope>
    <source>
        <strain evidence="8">KCTC 12870</strain>
    </source>
</reference>
<keyword evidence="4 5" id="KW-0413">Isomerase</keyword>
<comment type="catalytic activity">
    <reaction evidence="1 5">
        <text>uridine(55) in tRNA = pseudouridine(55) in tRNA</text>
        <dbReference type="Rhea" id="RHEA:42532"/>
        <dbReference type="Rhea" id="RHEA-COMP:10101"/>
        <dbReference type="Rhea" id="RHEA-COMP:10102"/>
        <dbReference type="ChEBI" id="CHEBI:65314"/>
        <dbReference type="ChEBI" id="CHEBI:65315"/>
        <dbReference type="EC" id="5.4.99.25"/>
    </reaction>
</comment>
<comment type="caution">
    <text evidence="8">The sequence shown here is derived from an EMBL/GenBank/DDBJ whole genome shotgun (WGS) entry which is preliminary data.</text>
</comment>
<dbReference type="GO" id="GO:0003723">
    <property type="term" value="F:RNA binding"/>
    <property type="evidence" value="ECO:0007669"/>
    <property type="project" value="InterPro"/>
</dbReference>
<dbReference type="SUPFAM" id="SSF55120">
    <property type="entry name" value="Pseudouridine synthase"/>
    <property type="match status" value="1"/>
</dbReference>
<dbReference type="Gene3D" id="3.30.2350.10">
    <property type="entry name" value="Pseudouridine synthase"/>
    <property type="match status" value="1"/>
</dbReference>
<evidence type="ECO:0000259" key="6">
    <source>
        <dbReference type="Pfam" id="PF01509"/>
    </source>
</evidence>
<name>A0A8J3DJS3_9BACT</name>
<keyword evidence="3 5" id="KW-0819">tRNA processing</keyword>
<feature type="domain" description="tRNA pseudouridylate synthase B C-terminal" evidence="7">
    <location>
        <begin position="200"/>
        <end position="256"/>
    </location>
</feature>
<feature type="domain" description="Pseudouridine synthase II N-terminal" evidence="6">
    <location>
        <begin position="51"/>
        <end position="199"/>
    </location>
</feature>
<dbReference type="GO" id="GO:1990481">
    <property type="term" value="P:mRNA pseudouridine synthesis"/>
    <property type="evidence" value="ECO:0007669"/>
    <property type="project" value="TreeGrafter"/>
</dbReference>
<comment type="similarity">
    <text evidence="2 5">Belongs to the pseudouridine synthase TruB family. Type 1 subfamily.</text>
</comment>
<dbReference type="InterPro" id="IPR002501">
    <property type="entry name" value="PsdUridine_synth_N"/>
</dbReference>
<dbReference type="InterPro" id="IPR020103">
    <property type="entry name" value="PsdUridine_synth_cat_dom_sf"/>
</dbReference>
<dbReference type="GO" id="GO:0031119">
    <property type="term" value="P:tRNA pseudouridine synthesis"/>
    <property type="evidence" value="ECO:0007669"/>
    <property type="project" value="UniProtKB-UniRule"/>
</dbReference>
<dbReference type="Proteomes" id="UP000642829">
    <property type="component" value="Unassembled WGS sequence"/>
</dbReference>
<dbReference type="HAMAP" id="MF_01080">
    <property type="entry name" value="TruB_bact"/>
    <property type="match status" value="1"/>
</dbReference>
<evidence type="ECO:0000256" key="5">
    <source>
        <dbReference type="HAMAP-Rule" id="MF_01080"/>
    </source>
</evidence>
<dbReference type="Pfam" id="PF16198">
    <property type="entry name" value="TruB_C_2"/>
    <property type="match status" value="1"/>
</dbReference>
<keyword evidence="9" id="KW-1185">Reference proteome</keyword>
<dbReference type="PANTHER" id="PTHR13767">
    <property type="entry name" value="TRNA-PSEUDOURIDINE SYNTHASE"/>
    <property type="match status" value="1"/>
</dbReference>
<dbReference type="NCBIfam" id="TIGR00431">
    <property type="entry name" value="TruB"/>
    <property type="match status" value="1"/>
</dbReference>
<dbReference type="PANTHER" id="PTHR13767:SF2">
    <property type="entry name" value="PSEUDOURIDYLATE SYNTHASE TRUB1"/>
    <property type="match status" value="1"/>
</dbReference>
<dbReference type="EC" id="5.4.99.25" evidence="5"/>
<comment type="function">
    <text evidence="5">Responsible for synthesis of pseudouridine from uracil-55 in the psi GC loop of transfer RNAs.</text>
</comment>
<dbReference type="Pfam" id="PF01509">
    <property type="entry name" value="TruB_N"/>
    <property type="match status" value="1"/>
</dbReference>
<evidence type="ECO:0000256" key="2">
    <source>
        <dbReference type="ARBA" id="ARBA00005642"/>
    </source>
</evidence>
<evidence type="ECO:0000256" key="3">
    <source>
        <dbReference type="ARBA" id="ARBA00022694"/>
    </source>
</evidence>
<protein>
    <recommendedName>
        <fullName evidence="5">tRNA pseudouridine synthase B</fullName>
        <ecNumber evidence="5">5.4.99.25</ecNumber>
    </recommendedName>
    <alternativeName>
        <fullName evidence="5">tRNA pseudouridine(55) synthase</fullName>
        <shortName evidence="5">Psi55 synthase</shortName>
    </alternativeName>
    <alternativeName>
        <fullName evidence="5">tRNA pseudouridylate synthase</fullName>
    </alternativeName>
    <alternativeName>
        <fullName evidence="5">tRNA-uridine isomerase</fullName>
    </alternativeName>
</protein>
<dbReference type="EMBL" id="BMXG01000020">
    <property type="protein sequence ID" value="GHC09124.1"/>
    <property type="molecule type" value="Genomic_DNA"/>
</dbReference>
<dbReference type="InterPro" id="IPR032819">
    <property type="entry name" value="TruB_C"/>
</dbReference>
<organism evidence="8 9">
    <name type="scientific">Cerasicoccus arenae</name>
    <dbReference type="NCBI Taxonomy" id="424488"/>
    <lineage>
        <taxon>Bacteria</taxon>
        <taxon>Pseudomonadati</taxon>
        <taxon>Verrucomicrobiota</taxon>
        <taxon>Opitutia</taxon>
        <taxon>Puniceicoccales</taxon>
        <taxon>Cerasicoccaceae</taxon>
        <taxon>Cerasicoccus</taxon>
    </lineage>
</organism>
<sequence length="262" mass="29172">MALSLDFPAATGSIALFPEIPMSQTTNDFEGVLLIDKPTGCTSHDVVDRVRRKLKMKKVGHAGTLDPNATGLLIILVGRATKVSQYLMSLDKEYEGTMKLGEITNTYDCEGDIMETRDVPELNEAGVKTVFEEFLGDQYQTPPMFSAKKIGGVPLYKLARKGQEVEREPRFIRISHLELLELSSPLLRFDVACSKGTYIRTLTHDIGEKLGCGAHLESLRRTLSGSFKIDQCTPLDKFEDLTAVEIRRRLIPVYQAVPSHVL</sequence>